<organism evidence="1">
    <name type="scientific">Musa acuminata subsp. malaccensis</name>
    <name type="common">Wild banana</name>
    <name type="synonym">Musa malaccensis</name>
    <dbReference type="NCBI Taxonomy" id="214687"/>
    <lineage>
        <taxon>Eukaryota</taxon>
        <taxon>Viridiplantae</taxon>
        <taxon>Streptophyta</taxon>
        <taxon>Embryophyta</taxon>
        <taxon>Tracheophyta</taxon>
        <taxon>Spermatophyta</taxon>
        <taxon>Magnoliopsida</taxon>
        <taxon>Liliopsida</taxon>
        <taxon>Zingiberales</taxon>
        <taxon>Musaceae</taxon>
        <taxon>Musa</taxon>
    </lineage>
</organism>
<reference evidence="1" key="1">
    <citation type="submission" date="2021-03" db="EMBL/GenBank/DDBJ databases">
        <authorList>
            <consortium name="Genoscope - CEA"/>
            <person name="William W."/>
        </authorList>
    </citation>
    <scope>NUCLEOTIDE SEQUENCE</scope>
    <source>
        <strain evidence="1">Doubled-haploid Pahang</strain>
    </source>
</reference>
<accession>A0A8D7EV92</accession>
<dbReference type="EMBL" id="HG996472">
    <property type="protein sequence ID" value="CAG1831453.1"/>
    <property type="molecule type" value="Genomic_DNA"/>
</dbReference>
<name>A0A8D7EV92_MUSAM</name>
<dbReference type="AlphaFoldDB" id="A0A8D7EV92"/>
<protein>
    <submittedName>
        <fullName evidence="1">(wild Malaysian banana) hypothetical protein</fullName>
    </submittedName>
</protein>
<evidence type="ECO:0000313" key="1">
    <source>
        <dbReference type="EMBL" id="CAG1831453.1"/>
    </source>
</evidence>
<gene>
    <name evidence="1" type="ORF">GSMUA_347070.1</name>
</gene>
<sequence>MDELQGYLEKDRSRQQSFFLGIYLNSLIFYEPVNFLGYGNKCSSVFFETFNYSNVSIKLFDLFS</sequence>
<proteinExistence type="predicted"/>